<dbReference type="GO" id="GO:0003865">
    <property type="term" value="F:3-oxo-5-alpha-steroid 4-dehydrogenase activity"/>
    <property type="evidence" value="ECO:0007669"/>
    <property type="project" value="TreeGrafter"/>
</dbReference>
<dbReference type="Pfam" id="PF02544">
    <property type="entry name" value="Steroid_dh"/>
    <property type="match status" value="1"/>
</dbReference>
<feature type="transmembrane region" description="Helical" evidence="9">
    <location>
        <begin position="6"/>
        <end position="27"/>
    </location>
</feature>
<keyword evidence="12" id="KW-1185">Reference proteome</keyword>
<gene>
    <name evidence="11" type="ORF">ALC53_01587</name>
</gene>
<evidence type="ECO:0000313" key="11">
    <source>
        <dbReference type="EMBL" id="KYM91175.1"/>
    </source>
</evidence>
<evidence type="ECO:0000313" key="12">
    <source>
        <dbReference type="Proteomes" id="UP000078540"/>
    </source>
</evidence>
<comment type="catalytic activity">
    <reaction evidence="8 9">
        <text>a di-trans,poly-cis-dolichal + NADP(+) = a di-trans,poly-cis-polyprenal + NADPH + H(+)</text>
        <dbReference type="Rhea" id="RHEA:80727"/>
        <dbReference type="Rhea" id="RHEA-COMP:19536"/>
        <dbReference type="Rhea" id="RHEA-COMP:19537"/>
        <dbReference type="ChEBI" id="CHEBI:15378"/>
        <dbReference type="ChEBI" id="CHEBI:57783"/>
        <dbReference type="ChEBI" id="CHEBI:58349"/>
        <dbReference type="ChEBI" id="CHEBI:231623"/>
        <dbReference type="ChEBI" id="CHEBI:231637"/>
        <dbReference type="EC" id="1.3.1.94"/>
    </reaction>
    <physiologicalReaction direction="right-to-left" evidence="8 9">
        <dbReference type="Rhea" id="RHEA:80729"/>
    </physiologicalReaction>
</comment>
<evidence type="ECO:0000256" key="5">
    <source>
        <dbReference type="ARBA" id="ARBA00023136"/>
    </source>
</evidence>
<keyword evidence="4 9" id="KW-1133">Transmembrane helix</keyword>
<protein>
    <recommendedName>
        <fullName evidence="7 9">Polyprenal reductase</fullName>
        <ecNumber evidence="2 9">1.3.1.94</ecNumber>
    </recommendedName>
</protein>
<dbReference type="UniPathway" id="UPA00378"/>
<dbReference type="GO" id="GO:0016095">
    <property type="term" value="P:polyprenol catabolic process"/>
    <property type="evidence" value="ECO:0007669"/>
    <property type="project" value="UniProtKB-UniRule"/>
</dbReference>
<sequence length="370" mass="43095">MDTNIMRHFFIFNSVNIILMSLSFNFLESYLPTLIKRAFLYGKFSVKTPHTIAAKLEVPKRWFRHFYIFCAPLMTITLCLLSYKNLYNVNIPEIVFTLLDTLLGTSRKPLISAEDAFLAVVILNIHCWKRFYESCFINVYSNQKIHVFLYFIGFAHYIGIILCILGESGGFVKDSHAILFLHKVTTVKLVCAFICLWASYEQLKTNFILARLRKNSHGDIVSLEHKIPFDGLFKYIAGPLQLCEAIVYLMLSMILCQASTFHYITLWVISNQVVCAYLSDQWYRKTFTNYPKERKIIIPYICYNMQNNNRRRLKKIATNPAPITANILRFLTSPLRAAASQKDTHNHNNIGFHYKLSLRRSMNISYIAIW</sequence>
<feature type="transmembrane region" description="Helical" evidence="9">
    <location>
        <begin position="177"/>
        <end position="200"/>
    </location>
</feature>
<evidence type="ECO:0000259" key="10">
    <source>
        <dbReference type="Pfam" id="PF02544"/>
    </source>
</evidence>
<feature type="transmembrane region" description="Helical" evidence="9">
    <location>
        <begin position="147"/>
        <end position="165"/>
    </location>
</feature>
<dbReference type="GO" id="GO:0102389">
    <property type="term" value="F:polyprenol reductase activity"/>
    <property type="evidence" value="ECO:0007669"/>
    <property type="project" value="UniProtKB-UniRule"/>
</dbReference>
<evidence type="ECO:0000256" key="2">
    <source>
        <dbReference type="ARBA" id="ARBA00012522"/>
    </source>
</evidence>
<accession>A0A195BV17</accession>
<feature type="domain" description="3-oxo-5-alpha-steroid 4-dehydrogenase C-terminal" evidence="10">
    <location>
        <begin position="187"/>
        <end position="301"/>
    </location>
</feature>
<dbReference type="EC" id="1.3.1.94" evidence="2 9"/>
<dbReference type="GO" id="GO:0160198">
    <property type="term" value="F:polyprenal reductase activity"/>
    <property type="evidence" value="ECO:0007669"/>
    <property type="project" value="UniProtKB-EC"/>
</dbReference>
<keyword evidence="9" id="KW-0560">Oxidoreductase</keyword>
<dbReference type="STRING" id="520822.A0A195BV17"/>
<comment type="function">
    <text evidence="9">Plays a key role in early steps of protein N-linked glycosylation by being involved in the conversion of polyprenol into dolichol. Acts as a polyprenal reductase that mediates the reduction of polyprenal into dolichal in a NADP-dependent mechanism. Dolichols are required for the synthesis of dolichol-linked monosaccharides and the oligosaccharide precursor used for N-glycosylation.</text>
</comment>
<keyword evidence="5 9" id="KW-0472">Membrane</keyword>
<name>A0A195BV17_9HYME</name>
<dbReference type="EMBL" id="KQ976408">
    <property type="protein sequence ID" value="KYM91175.1"/>
    <property type="molecule type" value="Genomic_DNA"/>
</dbReference>
<evidence type="ECO:0000256" key="8">
    <source>
        <dbReference type="ARBA" id="ARBA00049427"/>
    </source>
</evidence>
<evidence type="ECO:0000256" key="9">
    <source>
        <dbReference type="RuleBase" id="RU367081"/>
    </source>
</evidence>
<dbReference type="GO" id="GO:0006488">
    <property type="term" value="P:dolichol-linked oligosaccharide biosynthetic process"/>
    <property type="evidence" value="ECO:0007669"/>
    <property type="project" value="UniProtKB-UniRule"/>
</dbReference>
<comment type="similarity">
    <text evidence="6 9">Belongs to the steroid 5-alpha reductase family. Polyprenal reductase subfamily.</text>
</comment>
<dbReference type="AlphaFoldDB" id="A0A195BV17"/>
<proteinExistence type="inferred from homology"/>
<evidence type="ECO:0000256" key="6">
    <source>
        <dbReference type="ARBA" id="ARBA00046320"/>
    </source>
</evidence>
<dbReference type="PANTHER" id="PTHR14624">
    <property type="entry name" value="DFG10 PROTEIN"/>
    <property type="match status" value="1"/>
</dbReference>
<comment type="pathway">
    <text evidence="9">Protein modification; protein glycosylation.</text>
</comment>
<comment type="subcellular location">
    <subcellularLocation>
        <location evidence="1">Endomembrane system</location>
        <topology evidence="1">Multi-pass membrane protein</topology>
    </subcellularLocation>
    <subcellularLocation>
        <location evidence="9">Endoplasmic reticulum membrane</location>
    </subcellularLocation>
</comment>
<feature type="transmembrane region" description="Helical" evidence="9">
    <location>
        <begin position="65"/>
        <end position="83"/>
    </location>
</feature>
<evidence type="ECO:0000256" key="7">
    <source>
        <dbReference type="ARBA" id="ARBA00047186"/>
    </source>
</evidence>
<keyword evidence="9" id="KW-0256">Endoplasmic reticulum</keyword>
<reference evidence="11 12" key="1">
    <citation type="submission" date="2015-09" db="EMBL/GenBank/DDBJ databases">
        <title>Atta colombica WGS genome.</title>
        <authorList>
            <person name="Nygaard S."/>
            <person name="Hu H."/>
            <person name="Boomsma J."/>
            <person name="Zhang G."/>
        </authorList>
    </citation>
    <scope>NUCLEOTIDE SEQUENCE [LARGE SCALE GENOMIC DNA]</scope>
    <source>
        <strain evidence="11">Treedump-2</strain>
        <tissue evidence="11">Whole body</tissue>
    </source>
</reference>
<keyword evidence="9" id="KW-0521">NADP</keyword>
<dbReference type="Proteomes" id="UP000078540">
    <property type="component" value="Unassembled WGS sequence"/>
</dbReference>
<dbReference type="InterPro" id="IPR001104">
    <property type="entry name" value="3-oxo-5_a-steroid_4-DH_C"/>
</dbReference>
<keyword evidence="3 9" id="KW-0812">Transmembrane</keyword>
<evidence type="ECO:0000256" key="4">
    <source>
        <dbReference type="ARBA" id="ARBA00022989"/>
    </source>
</evidence>
<dbReference type="PROSITE" id="PS50244">
    <property type="entry name" value="S5A_REDUCTASE"/>
    <property type="match status" value="1"/>
</dbReference>
<dbReference type="InterPro" id="IPR039698">
    <property type="entry name" value="Dfg10/SRD5A3"/>
</dbReference>
<organism evidence="11 12">
    <name type="scientific">Atta colombica</name>
    <dbReference type="NCBI Taxonomy" id="520822"/>
    <lineage>
        <taxon>Eukaryota</taxon>
        <taxon>Metazoa</taxon>
        <taxon>Ecdysozoa</taxon>
        <taxon>Arthropoda</taxon>
        <taxon>Hexapoda</taxon>
        <taxon>Insecta</taxon>
        <taxon>Pterygota</taxon>
        <taxon>Neoptera</taxon>
        <taxon>Endopterygota</taxon>
        <taxon>Hymenoptera</taxon>
        <taxon>Apocrita</taxon>
        <taxon>Aculeata</taxon>
        <taxon>Formicoidea</taxon>
        <taxon>Formicidae</taxon>
        <taxon>Myrmicinae</taxon>
        <taxon>Atta</taxon>
    </lineage>
</organism>
<dbReference type="PANTHER" id="PTHR14624:SF0">
    <property type="entry name" value="POLYPRENOL REDUCTASE"/>
    <property type="match status" value="1"/>
</dbReference>
<evidence type="ECO:0000256" key="1">
    <source>
        <dbReference type="ARBA" id="ARBA00004127"/>
    </source>
</evidence>
<evidence type="ECO:0000256" key="3">
    <source>
        <dbReference type="ARBA" id="ARBA00022692"/>
    </source>
</evidence>
<dbReference type="GO" id="GO:0005789">
    <property type="term" value="C:endoplasmic reticulum membrane"/>
    <property type="evidence" value="ECO:0007669"/>
    <property type="project" value="UniProtKB-SubCell"/>
</dbReference>